<evidence type="ECO:0000256" key="1">
    <source>
        <dbReference type="ARBA" id="ARBA00010587"/>
    </source>
</evidence>
<evidence type="ECO:0000313" key="6">
    <source>
        <dbReference type="EMBL" id="TCN73332.1"/>
    </source>
</evidence>
<keyword evidence="4" id="KW-0408">Iron</keyword>
<dbReference type="Gene3D" id="1.20.120.50">
    <property type="entry name" value="Hemerythrin-like"/>
    <property type="match status" value="1"/>
</dbReference>
<proteinExistence type="inferred from homology"/>
<dbReference type="AlphaFoldDB" id="A0A4R2EWB1"/>
<dbReference type="GO" id="GO:0005344">
    <property type="term" value="F:oxygen carrier activity"/>
    <property type="evidence" value="ECO:0007669"/>
    <property type="project" value="UniProtKB-KW"/>
</dbReference>
<dbReference type="InterPro" id="IPR016131">
    <property type="entry name" value="Haemerythrin_Fe_BS"/>
</dbReference>
<evidence type="ECO:0000313" key="7">
    <source>
        <dbReference type="Proteomes" id="UP000294830"/>
    </source>
</evidence>
<keyword evidence="2" id="KW-0813">Transport</keyword>
<dbReference type="CDD" id="cd12107">
    <property type="entry name" value="Hemerythrin"/>
    <property type="match status" value="1"/>
</dbReference>
<dbReference type="GO" id="GO:0046872">
    <property type="term" value="F:metal ion binding"/>
    <property type="evidence" value="ECO:0007669"/>
    <property type="project" value="UniProtKB-KW"/>
</dbReference>
<dbReference type="Proteomes" id="UP000294830">
    <property type="component" value="Unassembled WGS sequence"/>
</dbReference>
<sequence length="134" mass="16137">MSDISNKFSYPLLGIDHIDRQHATFFNMLDSIAQNGSKENDTIKKLEDYLIFHFRIEEDLFKNTDYPDVDVHISQHLYFTQQVEKFRIESNFNGKFLDEKVLEFMKKWFLNHILHTDMQYKDYVDTSMEDKQAI</sequence>
<dbReference type="InterPro" id="IPR035938">
    <property type="entry name" value="Hemerythrin-like_sf"/>
</dbReference>
<comment type="caution">
    <text evidence="6">The sequence shown here is derived from an EMBL/GenBank/DDBJ whole genome shotgun (WGS) entry which is preliminary data.</text>
</comment>
<dbReference type="PROSITE" id="PS00550">
    <property type="entry name" value="HEMERYTHRINS"/>
    <property type="match status" value="1"/>
</dbReference>
<dbReference type="PANTHER" id="PTHR37164">
    <property type="entry name" value="BACTERIOHEMERYTHRIN"/>
    <property type="match status" value="1"/>
</dbReference>
<organism evidence="6 7">
    <name type="scientific">Acetobacteroides hydrogenigenes</name>
    <dbReference type="NCBI Taxonomy" id="979970"/>
    <lineage>
        <taxon>Bacteria</taxon>
        <taxon>Pseudomonadati</taxon>
        <taxon>Bacteroidota</taxon>
        <taxon>Bacteroidia</taxon>
        <taxon>Bacteroidales</taxon>
        <taxon>Rikenellaceae</taxon>
        <taxon>Acetobacteroides</taxon>
    </lineage>
</organism>
<evidence type="ECO:0000256" key="2">
    <source>
        <dbReference type="ARBA" id="ARBA00022621"/>
    </source>
</evidence>
<dbReference type="RefSeq" id="WP_131838101.1">
    <property type="nucleotide sequence ID" value="NZ_SLWB01000001.1"/>
</dbReference>
<keyword evidence="3" id="KW-0479">Metal-binding</keyword>
<evidence type="ECO:0000256" key="3">
    <source>
        <dbReference type="ARBA" id="ARBA00022723"/>
    </source>
</evidence>
<accession>A0A4R2EWB1</accession>
<dbReference type="EMBL" id="SLWB01000001">
    <property type="protein sequence ID" value="TCN73332.1"/>
    <property type="molecule type" value="Genomic_DNA"/>
</dbReference>
<protein>
    <submittedName>
        <fullName evidence="6">Hemerythrin</fullName>
    </submittedName>
</protein>
<name>A0A4R2EWB1_9BACT</name>
<keyword evidence="7" id="KW-1185">Reference proteome</keyword>
<dbReference type="Pfam" id="PF01814">
    <property type="entry name" value="Hemerythrin"/>
    <property type="match status" value="1"/>
</dbReference>
<comment type="similarity">
    <text evidence="1">Belongs to the hemerythrin family.</text>
</comment>
<dbReference type="OrthoDB" id="9797092at2"/>
<dbReference type="PANTHER" id="PTHR37164:SF1">
    <property type="entry name" value="BACTERIOHEMERYTHRIN"/>
    <property type="match status" value="1"/>
</dbReference>
<keyword evidence="2" id="KW-0561">Oxygen transport</keyword>
<dbReference type="InterPro" id="IPR012312">
    <property type="entry name" value="Hemerythrin-like"/>
</dbReference>
<feature type="domain" description="Hemerythrin-like" evidence="5">
    <location>
        <begin position="14"/>
        <end position="121"/>
    </location>
</feature>
<evidence type="ECO:0000259" key="5">
    <source>
        <dbReference type="Pfam" id="PF01814"/>
    </source>
</evidence>
<dbReference type="NCBIfam" id="TIGR02481">
    <property type="entry name" value="hemeryth_dom"/>
    <property type="match status" value="1"/>
</dbReference>
<dbReference type="InterPro" id="IPR012827">
    <property type="entry name" value="Hemerythrin_metal-bd"/>
</dbReference>
<dbReference type="InterPro" id="IPR050669">
    <property type="entry name" value="Hemerythrin"/>
</dbReference>
<evidence type="ECO:0000256" key="4">
    <source>
        <dbReference type="ARBA" id="ARBA00023004"/>
    </source>
</evidence>
<gene>
    <name evidence="6" type="ORF">CLV25_101557</name>
</gene>
<dbReference type="SUPFAM" id="SSF47188">
    <property type="entry name" value="Hemerythrin-like"/>
    <property type="match status" value="1"/>
</dbReference>
<reference evidence="6 7" key="1">
    <citation type="submission" date="2019-03" db="EMBL/GenBank/DDBJ databases">
        <title>Genomic Encyclopedia of Archaeal and Bacterial Type Strains, Phase II (KMG-II): from individual species to whole genera.</title>
        <authorList>
            <person name="Goeker M."/>
        </authorList>
    </citation>
    <scope>NUCLEOTIDE SEQUENCE [LARGE SCALE GENOMIC DNA]</scope>
    <source>
        <strain evidence="6 7">RL-C</strain>
    </source>
</reference>